<comment type="caution">
    <text evidence="2">The sequence shown here is derived from an EMBL/GenBank/DDBJ whole genome shotgun (WGS) entry which is preliminary data.</text>
</comment>
<protein>
    <submittedName>
        <fullName evidence="2">Uncharacterized protein</fullName>
    </submittedName>
</protein>
<evidence type="ECO:0000256" key="1">
    <source>
        <dbReference type="SAM" id="MobiDB-lite"/>
    </source>
</evidence>
<sequence>MAFFKSYLEETRGNSHSFAFHRLLALLGHSAGELYVLDGKTDYLEEPPYKRLTAVVEFIRKAIALIEEHGDPPVRIKPDERWPDVYDGIAGLVFDVVMAASSVKSPEWTAWAIQHNAVWAQIFSFSDSRATRTIGKKVRRLLYNEIRHMDQLPNFKGAHALGFCLLVLGLSPIDRHKGYRRHDSPLQALAARWASKNYSRLLSDHPEVAAACLMGSVTYDIKGRCFVKTFSDRTRKEPSKEFLKVVQPRRRPPKSVPPAIRQ</sequence>
<accession>A0AAW8PBM5</accession>
<gene>
    <name evidence="2" type="ORF">RJJ37_33200</name>
</gene>
<reference evidence="3" key="1">
    <citation type="submission" date="2023-07" db="EMBL/GenBank/DDBJ databases">
        <title>Genomic characterization of faba bean (Vicia faba) microsymbionts in Mexican soils.</title>
        <authorList>
            <person name="Rivera Orduna F.N."/>
            <person name="Guevara-Luna J."/>
            <person name="Yan J."/>
            <person name="Arroyo-Herrera I."/>
            <person name="Li Y."/>
            <person name="Vasquez-Murrieta M.S."/>
            <person name="Wang E.T."/>
        </authorList>
    </citation>
    <scope>NUCLEOTIDE SEQUENCE [LARGE SCALE GENOMIC DNA]</scope>
    <source>
        <strain evidence="3">CH6</strain>
    </source>
</reference>
<keyword evidence="3" id="KW-1185">Reference proteome</keyword>
<evidence type="ECO:0000313" key="2">
    <source>
        <dbReference type="EMBL" id="MDR9764407.1"/>
    </source>
</evidence>
<evidence type="ECO:0000313" key="3">
    <source>
        <dbReference type="Proteomes" id="UP001269402"/>
    </source>
</evidence>
<dbReference type="Proteomes" id="UP001269402">
    <property type="component" value="Unassembled WGS sequence"/>
</dbReference>
<feature type="region of interest" description="Disordered" evidence="1">
    <location>
        <begin position="236"/>
        <end position="262"/>
    </location>
</feature>
<dbReference type="RefSeq" id="WP_310808952.1">
    <property type="nucleotide sequence ID" value="NZ_JAVLSH010000037.1"/>
</dbReference>
<name>A0AAW8PBM5_9HYPH</name>
<dbReference type="EMBL" id="JAVLSH010000037">
    <property type="protein sequence ID" value="MDR9764407.1"/>
    <property type="molecule type" value="Genomic_DNA"/>
</dbReference>
<proteinExistence type="predicted"/>
<organism evidence="2 3">
    <name type="scientific">Rhizobium redzepovicii</name>
    <dbReference type="NCBI Taxonomy" id="2867518"/>
    <lineage>
        <taxon>Bacteria</taxon>
        <taxon>Pseudomonadati</taxon>
        <taxon>Pseudomonadota</taxon>
        <taxon>Alphaproteobacteria</taxon>
        <taxon>Hyphomicrobiales</taxon>
        <taxon>Rhizobiaceae</taxon>
        <taxon>Rhizobium/Agrobacterium group</taxon>
        <taxon>Rhizobium</taxon>
    </lineage>
</organism>
<dbReference type="AlphaFoldDB" id="A0AAW8PBM5"/>